<evidence type="ECO:0000313" key="2">
    <source>
        <dbReference type="EMBL" id="EKD18088.1"/>
    </source>
</evidence>
<feature type="compositionally biased region" description="Basic and acidic residues" evidence="1">
    <location>
        <begin position="199"/>
        <end position="209"/>
    </location>
</feature>
<reference evidence="2 3" key="1">
    <citation type="journal article" date="2012" name="BMC Genomics">
        <title>Sequencing the genome of Marssonina brunnea reveals fungus-poplar co-evolution.</title>
        <authorList>
            <person name="Zhu S."/>
            <person name="Cao Y.-Z."/>
            <person name="Jiang C."/>
            <person name="Tan B.-Y."/>
            <person name="Wang Z."/>
            <person name="Feng S."/>
            <person name="Zhang L."/>
            <person name="Su X.-H."/>
            <person name="Brejova B."/>
            <person name="Vinar T."/>
            <person name="Xu M."/>
            <person name="Wang M.-X."/>
            <person name="Zhang S.-G."/>
            <person name="Huang M.-R."/>
            <person name="Wu R."/>
            <person name="Zhou Y."/>
        </authorList>
    </citation>
    <scope>NUCLEOTIDE SEQUENCE [LARGE SCALE GENOMIC DNA]</scope>
    <source>
        <strain evidence="2 3">MB_m1</strain>
    </source>
</reference>
<dbReference type="KEGG" id="mbe:MBM_03860"/>
<dbReference type="AlphaFoldDB" id="K1XBJ1"/>
<dbReference type="InParanoid" id="K1XBJ1"/>
<accession>K1XBJ1</accession>
<feature type="compositionally biased region" description="Low complexity" evidence="1">
    <location>
        <begin position="533"/>
        <end position="551"/>
    </location>
</feature>
<protein>
    <submittedName>
        <fullName evidence="2">Uncharacterized protein</fullName>
    </submittedName>
</protein>
<name>K1XBJ1_MARBU</name>
<feature type="region of interest" description="Disordered" evidence="1">
    <location>
        <begin position="1"/>
        <end position="29"/>
    </location>
</feature>
<proteinExistence type="predicted"/>
<feature type="region of interest" description="Disordered" evidence="1">
    <location>
        <begin position="138"/>
        <end position="236"/>
    </location>
</feature>
<keyword evidence="3" id="KW-1185">Reference proteome</keyword>
<sequence>MAPIIPGSGAAAQAERGFKPAHRGNPQRQTAVTDTFKILGAAPARPAVAAQAAVPATATTPAQDAVPAQPARAAIPTDVYRRFRYPNMSARARIQNEAQRALEVMGRTAGLATPGRFGPVEQRALATKLAILSRVTADTAEEKAARDKADRAHRRKVERLLRLSTPRVPGEGNHWSNDVEESEDEDGDEDGNEDSEDPADAHPDGERPKNNKRRRSDADGDDDEAPAPKRSRYPIPAVQIQQFVDVAKLVPIQLTYHPHPASERSDAWWVENFRRLYHQVENMVTHYFTLHDISKEDGSPWALGMTPEFVRWAEEVADPDWEARGPMAGWDELLKDSTQRKWLLVGVLTKIFKVKVFDEYLFGASKEQKEACFALDRAFLGREGFQRRIVLSTTVRTVLGANAVTESFYPSVAKLSAQIFLMLQPLTNYLYSLPPPSNKKLPLVADLHQSLHNLVSHAAYLSICVRVSPNIMQFVDLQPGADWDPDDMYSLETEQYTQSKADVIAAFSKNEWEPWRKRAKAAKDLVNLLEHQQQSLEQQPTQAQLTQQAADQAKRDRANAKARADGTPEKQDLSPVRIPEPKRLQDARTALDKVTQEKPDVPSWTHRAQTKISVWPVIRRYRAGSDADDKDHAKPLRERDGFRILLIANGAVVAKYGRKNEPLRVELHDWVKVKTREADYANRRRVQTAVGVLKKTAKAAVVLGAASTALNWQFGSDALQELPLREMFRFYAGAVKEVFVR</sequence>
<dbReference type="eggNOG" id="KOG0581">
    <property type="taxonomic scope" value="Eukaryota"/>
</dbReference>
<dbReference type="EMBL" id="JH921434">
    <property type="protein sequence ID" value="EKD18088.1"/>
    <property type="molecule type" value="Genomic_DNA"/>
</dbReference>
<organism evidence="2 3">
    <name type="scientific">Marssonina brunnea f. sp. multigermtubi (strain MB_m1)</name>
    <name type="common">Marssonina leaf spot fungus</name>
    <dbReference type="NCBI Taxonomy" id="1072389"/>
    <lineage>
        <taxon>Eukaryota</taxon>
        <taxon>Fungi</taxon>
        <taxon>Dikarya</taxon>
        <taxon>Ascomycota</taxon>
        <taxon>Pezizomycotina</taxon>
        <taxon>Leotiomycetes</taxon>
        <taxon>Helotiales</taxon>
        <taxon>Drepanopezizaceae</taxon>
        <taxon>Drepanopeziza</taxon>
    </lineage>
</organism>
<evidence type="ECO:0000313" key="3">
    <source>
        <dbReference type="Proteomes" id="UP000006753"/>
    </source>
</evidence>
<dbReference type="OrthoDB" id="309640at2759"/>
<feature type="compositionally biased region" description="Basic and acidic residues" evidence="1">
    <location>
        <begin position="552"/>
        <end position="572"/>
    </location>
</feature>
<dbReference type="HOGENOM" id="CLU_374709_0_0_1"/>
<feature type="compositionally biased region" description="Acidic residues" evidence="1">
    <location>
        <begin position="178"/>
        <end position="198"/>
    </location>
</feature>
<dbReference type="STRING" id="1072389.K1XBJ1"/>
<gene>
    <name evidence="2" type="ORF">MBM_03860</name>
</gene>
<feature type="region of interest" description="Disordered" evidence="1">
    <location>
        <begin position="533"/>
        <end position="584"/>
    </location>
</feature>
<feature type="compositionally biased region" description="Basic and acidic residues" evidence="1">
    <location>
        <begin position="140"/>
        <end position="150"/>
    </location>
</feature>
<evidence type="ECO:0000256" key="1">
    <source>
        <dbReference type="SAM" id="MobiDB-lite"/>
    </source>
</evidence>
<dbReference type="Proteomes" id="UP000006753">
    <property type="component" value="Unassembled WGS sequence"/>
</dbReference>